<organism evidence="4 5">
    <name type="scientific">Erysiphe neolycopersici</name>
    <dbReference type="NCBI Taxonomy" id="212602"/>
    <lineage>
        <taxon>Eukaryota</taxon>
        <taxon>Fungi</taxon>
        <taxon>Dikarya</taxon>
        <taxon>Ascomycota</taxon>
        <taxon>Pezizomycotina</taxon>
        <taxon>Leotiomycetes</taxon>
        <taxon>Erysiphales</taxon>
        <taxon>Erysiphaceae</taxon>
        <taxon>Erysiphe</taxon>
    </lineage>
</organism>
<feature type="domain" description="GST N-terminal" evidence="2">
    <location>
        <begin position="8"/>
        <end position="91"/>
    </location>
</feature>
<dbReference type="SUPFAM" id="SSF47616">
    <property type="entry name" value="GST C-terminal domain-like"/>
    <property type="match status" value="1"/>
</dbReference>
<proteinExistence type="inferred from homology"/>
<dbReference type="Proteomes" id="UP000286134">
    <property type="component" value="Unassembled WGS sequence"/>
</dbReference>
<dbReference type="Gene3D" id="3.40.30.10">
    <property type="entry name" value="Glutaredoxin"/>
    <property type="match status" value="1"/>
</dbReference>
<dbReference type="PANTHER" id="PTHR44051">
    <property type="entry name" value="GLUTATHIONE S-TRANSFERASE-RELATED"/>
    <property type="match status" value="1"/>
</dbReference>
<dbReference type="InterPro" id="IPR040079">
    <property type="entry name" value="Glutathione_S-Trfase"/>
</dbReference>
<dbReference type="PROSITE" id="PS50405">
    <property type="entry name" value="GST_CTER"/>
    <property type="match status" value="1"/>
</dbReference>
<dbReference type="Pfam" id="PF13409">
    <property type="entry name" value="GST_N_2"/>
    <property type="match status" value="1"/>
</dbReference>
<name>A0A420HRU3_9PEZI</name>
<protein>
    <submittedName>
        <fullName evidence="4">Glutathione S-transferase 3</fullName>
    </submittedName>
</protein>
<dbReference type="InterPro" id="IPR004045">
    <property type="entry name" value="Glutathione_S-Trfase_N"/>
</dbReference>
<dbReference type="PANTHER" id="PTHR44051:SF9">
    <property type="entry name" value="GLUTATHIONE S-TRANSFERASE 1"/>
    <property type="match status" value="1"/>
</dbReference>
<sequence>MVDTSCNPKLPTLHHLNDSQSQRILWLLEELEIEYNLELYSRHHKNLRAPPSLTEVSPLGKSPVLVSPDGRVITESSAIATFLLNKYDSIHSFENSDELRDEMISSFVGSSLGVMSILELFLDLGYKFSPWPVRWMVGIIWKSVHKNFTGKEMRLGLKWLEGELGDGEWFGGSKLSKADIMVSWPLDLIVGRGWLDLELEFPKLWEWRQKVQKRPAWRRSLLKGNGYDLHKW</sequence>
<comment type="similarity">
    <text evidence="1">Belongs to the GST superfamily.</text>
</comment>
<dbReference type="EMBL" id="MCFK01005430">
    <property type="protein sequence ID" value="RKF60109.1"/>
    <property type="molecule type" value="Genomic_DNA"/>
</dbReference>
<evidence type="ECO:0000313" key="4">
    <source>
        <dbReference type="EMBL" id="RKF60109.1"/>
    </source>
</evidence>
<accession>A0A420HRU3</accession>
<keyword evidence="4" id="KW-0808">Transferase</keyword>
<evidence type="ECO:0000259" key="3">
    <source>
        <dbReference type="PROSITE" id="PS50405"/>
    </source>
</evidence>
<dbReference type="InterPro" id="IPR036249">
    <property type="entry name" value="Thioredoxin-like_sf"/>
</dbReference>
<keyword evidence="5" id="KW-1185">Reference proteome</keyword>
<reference evidence="4 5" key="1">
    <citation type="journal article" date="2018" name="BMC Genomics">
        <title>Comparative genome analyses reveal sequence features reflecting distinct modes of host-adaptation between dicot and monocot powdery mildew.</title>
        <authorList>
            <person name="Wu Y."/>
            <person name="Ma X."/>
            <person name="Pan Z."/>
            <person name="Kale S.D."/>
            <person name="Song Y."/>
            <person name="King H."/>
            <person name="Zhang Q."/>
            <person name="Presley C."/>
            <person name="Deng X."/>
            <person name="Wei C.I."/>
            <person name="Xiao S."/>
        </authorList>
    </citation>
    <scope>NUCLEOTIDE SEQUENCE [LARGE SCALE GENOMIC DNA]</scope>
    <source>
        <strain evidence="4">UMSG2</strain>
    </source>
</reference>
<dbReference type="GO" id="GO:0016740">
    <property type="term" value="F:transferase activity"/>
    <property type="evidence" value="ECO:0007669"/>
    <property type="project" value="UniProtKB-KW"/>
</dbReference>
<evidence type="ECO:0000313" key="5">
    <source>
        <dbReference type="Proteomes" id="UP000286134"/>
    </source>
</evidence>
<dbReference type="InterPro" id="IPR010987">
    <property type="entry name" value="Glutathione-S-Trfase_C-like"/>
</dbReference>
<dbReference type="SUPFAM" id="SSF52833">
    <property type="entry name" value="Thioredoxin-like"/>
    <property type="match status" value="1"/>
</dbReference>
<dbReference type="SFLD" id="SFLDS00019">
    <property type="entry name" value="Glutathione_Transferase_(cytos"/>
    <property type="match status" value="1"/>
</dbReference>
<dbReference type="OrthoDB" id="2309723at2759"/>
<evidence type="ECO:0000256" key="1">
    <source>
        <dbReference type="ARBA" id="ARBA00007409"/>
    </source>
</evidence>
<dbReference type="InterPro" id="IPR036282">
    <property type="entry name" value="Glutathione-S-Trfase_C_sf"/>
</dbReference>
<dbReference type="Pfam" id="PF13410">
    <property type="entry name" value="GST_C_2"/>
    <property type="match status" value="1"/>
</dbReference>
<evidence type="ECO:0000259" key="2">
    <source>
        <dbReference type="PROSITE" id="PS50404"/>
    </source>
</evidence>
<feature type="domain" description="GST C-terminal" evidence="3">
    <location>
        <begin position="94"/>
        <end position="232"/>
    </location>
</feature>
<comment type="caution">
    <text evidence="4">The sequence shown here is derived from an EMBL/GenBank/DDBJ whole genome shotgun (WGS) entry which is preliminary data.</text>
</comment>
<dbReference type="AlphaFoldDB" id="A0A420HRU3"/>
<dbReference type="SFLD" id="SFLDG00358">
    <property type="entry name" value="Main_(cytGST)"/>
    <property type="match status" value="1"/>
</dbReference>
<dbReference type="STRING" id="212602.A0A420HRU3"/>
<dbReference type="Gene3D" id="1.20.1050.10">
    <property type="match status" value="1"/>
</dbReference>
<dbReference type="PROSITE" id="PS50404">
    <property type="entry name" value="GST_NTER"/>
    <property type="match status" value="1"/>
</dbReference>
<gene>
    <name evidence="4" type="ORF">OnM2_054062</name>
</gene>